<accession>E9SCS4</accession>
<name>E9SCS4_RUMAL</name>
<reference evidence="1 2" key="1">
    <citation type="submission" date="2011-02" db="EMBL/GenBank/DDBJ databases">
        <authorList>
            <person name="Nelson K.E."/>
            <person name="Sutton G."/>
            <person name="Torralba M."/>
            <person name="Durkin S."/>
            <person name="Harkins D."/>
            <person name="Montgomery R."/>
            <person name="Ziemer C."/>
            <person name="Klaassens E."/>
            <person name="Ocuiv P."/>
            <person name="Morrison M."/>
        </authorList>
    </citation>
    <scope>NUCLEOTIDE SEQUENCE [LARGE SCALE GENOMIC DNA]</scope>
    <source>
        <strain evidence="1 2">8</strain>
    </source>
</reference>
<organism evidence="1 2">
    <name type="scientific">Ruminococcus albus 8</name>
    <dbReference type="NCBI Taxonomy" id="246199"/>
    <lineage>
        <taxon>Bacteria</taxon>
        <taxon>Bacillati</taxon>
        <taxon>Bacillota</taxon>
        <taxon>Clostridia</taxon>
        <taxon>Eubacteriales</taxon>
        <taxon>Oscillospiraceae</taxon>
        <taxon>Ruminococcus</taxon>
    </lineage>
</organism>
<comment type="caution">
    <text evidence="1">The sequence shown here is derived from an EMBL/GenBank/DDBJ whole genome shotgun (WGS) entry which is preliminary data.</text>
</comment>
<dbReference type="OrthoDB" id="1860840at2"/>
<sequence>MSIRTKGRRRIIVDGQTYIWYIALDDDSPYNILHIASDDKYYILACPLKTEKEYVISNGRSFQAVETNGRWNRYLLPFHIPESITPKFVEQLIIWATHGTDAVTVSGSDVPV</sequence>
<protein>
    <submittedName>
        <fullName evidence="1">Conserved domain protein</fullName>
    </submittedName>
</protein>
<dbReference type="Proteomes" id="UP000004259">
    <property type="component" value="Unassembled WGS sequence"/>
</dbReference>
<dbReference type="AlphaFoldDB" id="E9SCS4"/>
<dbReference type="RefSeq" id="WP_002849982.1">
    <property type="nucleotide sequence ID" value="NZ_ADKM02000085.1"/>
</dbReference>
<evidence type="ECO:0000313" key="2">
    <source>
        <dbReference type="Proteomes" id="UP000004259"/>
    </source>
</evidence>
<dbReference type="EMBL" id="ADKM02000085">
    <property type="protein sequence ID" value="EGC02917.1"/>
    <property type="molecule type" value="Genomic_DNA"/>
</dbReference>
<evidence type="ECO:0000313" key="1">
    <source>
        <dbReference type="EMBL" id="EGC02917.1"/>
    </source>
</evidence>
<gene>
    <name evidence="1" type="ORF">CUS_6678</name>
</gene>
<keyword evidence="2" id="KW-1185">Reference proteome</keyword>
<dbReference type="eggNOG" id="ENOG5033FW3">
    <property type="taxonomic scope" value="Bacteria"/>
</dbReference>
<proteinExistence type="predicted"/>